<gene>
    <name evidence="2" type="ORF">PBRASI_LOCUS7571</name>
</gene>
<dbReference type="Proteomes" id="UP000789739">
    <property type="component" value="Unassembled WGS sequence"/>
</dbReference>
<dbReference type="EMBL" id="CAJVPI010001190">
    <property type="protein sequence ID" value="CAG8599710.1"/>
    <property type="molecule type" value="Genomic_DNA"/>
</dbReference>
<evidence type="ECO:0000259" key="1">
    <source>
        <dbReference type="PROSITE" id="PS50897"/>
    </source>
</evidence>
<dbReference type="InterPro" id="IPR013144">
    <property type="entry name" value="CRA_dom"/>
</dbReference>
<dbReference type="AlphaFoldDB" id="A0A9N9CH59"/>
<reference evidence="2" key="1">
    <citation type="submission" date="2021-06" db="EMBL/GenBank/DDBJ databases">
        <authorList>
            <person name="Kallberg Y."/>
            <person name="Tangrot J."/>
            <person name="Rosling A."/>
        </authorList>
    </citation>
    <scope>NUCLEOTIDE SEQUENCE</scope>
    <source>
        <strain evidence="2">BR232B</strain>
    </source>
</reference>
<feature type="domain" description="CTLH" evidence="1">
    <location>
        <begin position="132"/>
        <end position="199"/>
    </location>
</feature>
<dbReference type="SMART" id="SM00668">
    <property type="entry name" value="CTLH"/>
    <property type="match status" value="1"/>
</dbReference>
<dbReference type="InterPro" id="IPR024964">
    <property type="entry name" value="CTLH/CRA"/>
</dbReference>
<dbReference type="OrthoDB" id="2415936at2759"/>
<protein>
    <submittedName>
        <fullName evidence="2">1898_t:CDS:1</fullName>
    </submittedName>
</protein>
<evidence type="ECO:0000313" key="3">
    <source>
        <dbReference type="Proteomes" id="UP000789739"/>
    </source>
</evidence>
<dbReference type="SMART" id="SM00757">
    <property type="entry name" value="CRA"/>
    <property type="match status" value="1"/>
</dbReference>
<dbReference type="PROSITE" id="PS50897">
    <property type="entry name" value="CTLH"/>
    <property type="match status" value="1"/>
</dbReference>
<dbReference type="Pfam" id="PF10607">
    <property type="entry name" value="CTLH"/>
    <property type="match status" value="1"/>
</dbReference>
<proteinExistence type="predicted"/>
<keyword evidence="3" id="KW-1185">Reference proteome</keyword>
<accession>A0A9N9CH59</accession>
<comment type="caution">
    <text evidence="2">The sequence shown here is derived from an EMBL/GenBank/DDBJ whole genome shotgun (WGS) entry which is preliminary data.</text>
</comment>
<evidence type="ECO:0000313" key="2">
    <source>
        <dbReference type="EMBL" id="CAG8599710.1"/>
    </source>
</evidence>
<dbReference type="PROSITE" id="PS50896">
    <property type="entry name" value="LISH"/>
    <property type="match status" value="1"/>
</dbReference>
<sequence>MDPCVDSYQHTEGPDDALVRSLVFDYLIHNCYGETAKAFFKDRQEIEGDGYEERLFWENDGEWTGVGSETGNGTVWVDGVEEWTRVDAEGDEEMTEVERVGREKQKDKEKKCLGTNGCREGRLGEVEVALRSLEARKQIRELIISGDIPSALSLCQKKFPRVVSSAVGHESTTPQSIEMCFKLHCQQFVEIVRKGETTEALSFAQEVLRPYTEIGDEDTYASALRGVIPLIAYPEPETSPVGSHLSQTCRDKLADDVNSAILSFYSLPSQSAIERIVRQSTVVRDNLHSESSTKDKRLSKIYPKWQFSSFIQEG</sequence>
<name>A0A9N9CH59_9GLOM</name>
<dbReference type="InterPro" id="IPR006595">
    <property type="entry name" value="CTLH_C"/>
</dbReference>
<organism evidence="2 3">
    <name type="scientific">Paraglomus brasilianum</name>
    <dbReference type="NCBI Taxonomy" id="144538"/>
    <lineage>
        <taxon>Eukaryota</taxon>
        <taxon>Fungi</taxon>
        <taxon>Fungi incertae sedis</taxon>
        <taxon>Mucoromycota</taxon>
        <taxon>Glomeromycotina</taxon>
        <taxon>Glomeromycetes</taxon>
        <taxon>Paraglomerales</taxon>
        <taxon>Paraglomeraceae</taxon>
        <taxon>Paraglomus</taxon>
    </lineage>
</organism>
<dbReference type="InterPro" id="IPR050618">
    <property type="entry name" value="Ubq-SigPath_Reg"/>
</dbReference>
<dbReference type="PANTHER" id="PTHR12864">
    <property type="entry name" value="RAN BINDING PROTEIN 9-RELATED"/>
    <property type="match status" value="1"/>
</dbReference>
<dbReference type="InterPro" id="IPR006594">
    <property type="entry name" value="LisH"/>
</dbReference>